<feature type="compositionally biased region" description="Basic residues" evidence="9">
    <location>
        <begin position="69"/>
        <end position="81"/>
    </location>
</feature>
<dbReference type="GO" id="GO:0000977">
    <property type="term" value="F:RNA polymerase II transcription regulatory region sequence-specific DNA binding"/>
    <property type="evidence" value="ECO:0007669"/>
    <property type="project" value="TreeGrafter"/>
</dbReference>
<gene>
    <name evidence="11" type="primary">cad</name>
    <name evidence="11" type="ORF">HAZT_HAZT001915</name>
</gene>
<dbReference type="Gene3D" id="1.10.10.60">
    <property type="entry name" value="Homeodomain-like"/>
    <property type="match status" value="1"/>
</dbReference>
<dbReference type="PRINTS" id="PR00031">
    <property type="entry name" value="HTHREPRESSR"/>
</dbReference>
<dbReference type="PRINTS" id="PR00024">
    <property type="entry name" value="HOMEOBOX"/>
</dbReference>
<accession>A0A6A0GXF0</accession>
<keyword evidence="4 7" id="KW-0238">DNA-binding</keyword>
<evidence type="ECO:0000256" key="2">
    <source>
        <dbReference type="ARBA" id="ARBA00010341"/>
    </source>
</evidence>
<evidence type="ECO:0000256" key="9">
    <source>
        <dbReference type="SAM" id="MobiDB-lite"/>
    </source>
</evidence>
<comment type="similarity">
    <text evidence="2">Belongs to the Caudal homeobox family.</text>
</comment>
<reference evidence="11" key="3">
    <citation type="submission" date="2019-06" db="EMBL/GenBank/DDBJ databases">
        <authorList>
            <person name="Poynton C."/>
            <person name="Hasenbein S."/>
            <person name="Benoit J.B."/>
            <person name="Sepulveda M.S."/>
            <person name="Poelchau M.F."/>
            <person name="Murali S.C."/>
            <person name="Chen S."/>
            <person name="Glastad K.M."/>
            <person name="Werren J.H."/>
            <person name="Vineis J.H."/>
            <person name="Bowen J.L."/>
            <person name="Friedrich M."/>
            <person name="Jones J."/>
            <person name="Robertson H.M."/>
            <person name="Feyereisen R."/>
            <person name="Mechler-Hickson A."/>
            <person name="Mathers N."/>
            <person name="Lee C.E."/>
            <person name="Colbourne J.K."/>
            <person name="Biales A."/>
            <person name="Johnston J.S."/>
            <person name="Wellborn G.A."/>
            <person name="Rosendale A.J."/>
            <person name="Cridge A.G."/>
            <person name="Munoz-Torres M.C."/>
            <person name="Bain P.A."/>
            <person name="Manny A.R."/>
            <person name="Major K.M."/>
            <person name="Lambert F.N."/>
            <person name="Vulpe C.D."/>
            <person name="Tuck P."/>
            <person name="Blalock B.J."/>
            <person name="Lin Y.-Y."/>
            <person name="Smith M.E."/>
            <person name="Ochoa-Acuna H."/>
            <person name="Chen M.-J.M."/>
            <person name="Childers C.P."/>
            <person name="Qu J."/>
            <person name="Dugan S."/>
            <person name="Lee S.L."/>
            <person name="Chao H."/>
            <person name="Dinh H."/>
            <person name="Han Y."/>
            <person name="Doddapaneni H."/>
            <person name="Worley K.C."/>
            <person name="Muzny D.M."/>
            <person name="Gibbs R.A."/>
            <person name="Richards S."/>
        </authorList>
    </citation>
    <scope>NUCLEOTIDE SEQUENCE</scope>
    <source>
        <strain evidence="11">HAZT.00-mixed</strain>
        <tissue evidence="11">Whole organism</tissue>
    </source>
</reference>
<dbReference type="AlphaFoldDB" id="A0A6A0GXF0"/>
<evidence type="ECO:0000256" key="3">
    <source>
        <dbReference type="ARBA" id="ARBA00022473"/>
    </source>
</evidence>
<dbReference type="FunFam" id="1.10.10.60:FF:000574">
    <property type="entry name" value="Homeobox protein CHOX-CAD2"/>
    <property type="match status" value="1"/>
</dbReference>
<evidence type="ECO:0000256" key="1">
    <source>
        <dbReference type="ARBA" id="ARBA00004123"/>
    </source>
</evidence>
<dbReference type="InterPro" id="IPR000047">
    <property type="entry name" value="HTH_motif"/>
</dbReference>
<dbReference type="GO" id="GO:0009887">
    <property type="term" value="P:animal organ morphogenesis"/>
    <property type="evidence" value="ECO:0007669"/>
    <property type="project" value="TreeGrafter"/>
</dbReference>
<dbReference type="PANTHER" id="PTHR24332:SF9">
    <property type="entry name" value="HOMEOTIC PROTEIN CAUDAL"/>
    <property type="match status" value="1"/>
</dbReference>
<evidence type="ECO:0000313" key="11">
    <source>
        <dbReference type="EMBL" id="KAA0192041.1"/>
    </source>
</evidence>
<sequence length="204" mass="23275">MIMPVGIFLKLGRTRTRDKYRVVYSEHQRLELEKEYNFNRYITIKRKTELAETLSLSERQIKIWFQNRRAKDRKNTNKKKASPSSKEMPCGGQMTSGAAPPNQHSILGTRLAQGSALPQAPGNTIDPPSGYLIPETSTRMLPSEEFQSQMGLMDGQQNTAPHEHMSPEALHSNCITSNISSTISNKQKLLRLVEYMPCLYRRIH</sequence>
<dbReference type="SMART" id="SM00389">
    <property type="entry name" value="HOX"/>
    <property type="match status" value="1"/>
</dbReference>
<organism evidence="11">
    <name type="scientific">Hyalella azteca</name>
    <name type="common">Amphipod</name>
    <dbReference type="NCBI Taxonomy" id="294128"/>
    <lineage>
        <taxon>Eukaryota</taxon>
        <taxon>Metazoa</taxon>
        <taxon>Ecdysozoa</taxon>
        <taxon>Arthropoda</taxon>
        <taxon>Crustacea</taxon>
        <taxon>Multicrustacea</taxon>
        <taxon>Malacostraca</taxon>
        <taxon>Eumalacostraca</taxon>
        <taxon>Peracarida</taxon>
        <taxon>Amphipoda</taxon>
        <taxon>Senticaudata</taxon>
        <taxon>Talitrida</taxon>
        <taxon>Talitroidea</taxon>
        <taxon>Hyalellidae</taxon>
        <taxon>Hyalella</taxon>
    </lineage>
</organism>
<dbReference type="SUPFAM" id="SSF46689">
    <property type="entry name" value="Homeodomain-like"/>
    <property type="match status" value="1"/>
</dbReference>
<name>A0A6A0GXF0_HYAAZ</name>
<dbReference type="PROSITE" id="PS50071">
    <property type="entry name" value="HOMEOBOX_2"/>
    <property type="match status" value="1"/>
</dbReference>
<keyword evidence="3" id="KW-0217">Developmental protein</keyword>
<dbReference type="InterPro" id="IPR017970">
    <property type="entry name" value="Homeobox_CS"/>
</dbReference>
<dbReference type="InterPro" id="IPR001356">
    <property type="entry name" value="HD"/>
</dbReference>
<dbReference type="InterPro" id="IPR009057">
    <property type="entry name" value="Homeodomain-like_sf"/>
</dbReference>
<evidence type="ECO:0000256" key="6">
    <source>
        <dbReference type="ARBA" id="ARBA00023242"/>
    </source>
</evidence>
<dbReference type="InterPro" id="IPR020479">
    <property type="entry name" value="HD_metazoa"/>
</dbReference>
<dbReference type="PROSITE" id="PS00027">
    <property type="entry name" value="HOMEOBOX_1"/>
    <property type="match status" value="1"/>
</dbReference>
<dbReference type="Pfam" id="PF00046">
    <property type="entry name" value="Homeodomain"/>
    <property type="match status" value="1"/>
</dbReference>
<dbReference type="OrthoDB" id="6159439at2759"/>
<dbReference type="GO" id="GO:0000981">
    <property type="term" value="F:DNA-binding transcription factor activity, RNA polymerase II-specific"/>
    <property type="evidence" value="ECO:0007669"/>
    <property type="project" value="InterPro"/>
</dbReference>
<feature type="region of interest" description="Disordered" evidence="9">
    <location>
        <begin position="69"/>
        <end position="98"/>
    </location>
</feature>
<dbReference type="GO" id="GO:0009948">
    <property type="term" value="P:anterior/posterior axis specification"/>
    <property type="evidence" value="ECO:0007669"/>
    <property type="project" value="TreeGrafter"/>
</dbReference>
<evidence type="ECO:0000256" key="4">
    <source>
        <dbReference type="ARBA" id="ARBA00023125"/>
    </source>
</evidence>
<reference evidence="11" key="2">
    <citation type="journal article" date="2018" name="Environ. Sci. Technol.">
        <title>The Toxicogenome of Hyalella azteca: A Model for Sediment Ecotoxicology and Evolutionary Toxicology.</title>
        <authorList>
            <person name="Poynton H.C."/>
            <person name="Hasenbein S."/>
            <person name="Benoit J.B."/>
            <person name="Sepulveda M.S."/>
            <person name="Poelchau M.F."/>
            <person name="Hughes D.S.T."/>
            <person name="Murali S.C."/>
            <person name="Chen S."/>
            <person name="Glastad K.M."/>
            <person name="Goodisman M.A.D."/>
            <person name="Werren J.H."/>
            <person name="Vineis J.H."/>
            <person name="Bowen J.L."/>
            <person name="Friedrich M."/>
            <person name="Jones J."/>
            <person name="Robertson H.M."/>
            <person name="Feyereisen R."/>
            <person name="Mechler-Hickson A."/>
            <person name="Mathers N."/>
            <person name="Lee C.E."/>
            <person name="Colbourne J.K."/>
            <person name="Biales A."/>
            <person name="Johnston J.S."/>
            <person name="Wellborn G.A."/>
            <person name="Rosendale A.J."/>
            <person name="Cridge A.G."/>
            <person name="Munoz-Torres M.C."/>
            <person name="Bain P.A."/>
            <person name="Manny A.R."/>
            <person name="Major K.M."/>
            <person name="Lambert F.N."/>
            <person name="Vulpe C.D."/>
            <person name="Tuck P."/>
            <person name="Blalock B.J."/>
            <person name="Lin Y.Y."/>
            <person name="Smith M.E."/>
            <person name="Ochoa-Acuna H."/>
            <person name="Chen M.M."/>
            <person name="Childers C.P."/>
            <person name="Qu J."/>
            <person name="Dugan S."/>
            <person name="Lee S.L."/>
            <person name="Chao H."/>
            <person name="Dinh H."/>
            <person name="Han Y."/>
            <person name="Doddapaneni H."/>
            <person name="Worley K.C."/>
            <person name="Muzny D.M."/>
            <person name="Gibbs R.A."/>
            <person name="Richards S."/>
        </authorList>
    </citation>
    <scope>NUCLEOTIDE SEQUENCE</scope>
    <source>
        <strain evidence="11">HAZT.00-mixed</strain>
        <tissue evidence="11">Whole organism</tissue>
    </source>
</reference>
<keyword evidence="6 7" id="KW-0539">Nucleus</keyword>
<dbReference type="GO" id="GO:0030154">
    <property type="term" value="P:cell differentiation"/>
    <property type="evidence" value="ECO:0007669"/>
    <property type="project" value="TreeGrafter"/>
</dbReference>
<comment type="subcellular location">
    <subcellularLocation>
        <location evidence="1 7 8">Nucleus</location>
    </subcellularLocation>
</comment>
<reference evidence="11" key="1">
    <citation type="submission" date="2014-08" db="EMBL/GenBank/DDBJ databases">
        <authorList>
            <person name="Murali S."/>
            <person name="Richards S."/>
            <person name="Bandaranaike D."/>
            <person name="Bellair M."/>
            <person name="Blankenburg K."/>
            <person name="Chao H."/>
            <person name="Dinh H."/>
            <person name="Doddapaneni H."/>
            <person name="Dugan-Rocha S."/>
            <person name="Elkadiri S."/>
            <person name="Gnanaolivu R."/>
            <person name="Hughes D."/>
            <person name="Lee S."/>
            <person name="Li M."/>
            <person name="Ming W."/>
            <person name="Munidasa M."/>
            <person name="Muniz J."/>
            <person name="Nguyen L."/>
            <person name="Osuji N."/>
            <person name="Pu L.-L."/>
            <person name="Puazo M."/>
            <person name="Skinner E."/>
            <person name="Qu C."/>
            <person name="Quiroz J."/>
            <person name="Raj R."/>
            <person name="Weissenberger G."/>
            <person name="Xin Y."/>
            <person name="Zou X."/>
            <person name="Han Y."/>
            <person name="Worley K."/>
            <person name="Muzny D."/>
            <person name="Gibbs R."/>
        </authorList>
    </citation>
    <scope>NUCLEOTIDE SEQUENCE</scope>
    <source>
        <strain evidence="11">HAZT.00-mixed</strain>
        <tissue evidence="11">Whole organism</tissue>
    </source>
</reference>
<dbReference type="CDD" id="cd00086">
    <property type="entry name" value="homeodomain"/>
    <property type="match status" value="1"/>
</dbReference>
<dbReference type="InterPro" id="IPR047152">
    <property type="entry name" value="Caudal_homeobox"/>
</dbReference>
<dbReference type="Proteomes" id="UP000711488">
    <property type="component" value="Unassembled WGS sequence"/>
</dbReference>
<comment type="caution">
    <text evidence="11">The sequence shown here is derived from an EMBL/GenBank/DDBJ whole genome shotgun (WGS) entry which is preliminary data.</text>
</comment>
<evidence type="ECO:0000256" key="7">
    <source>
        <dbReference type="PROSITE-ProRule" id="PRU00108"/>
    </source>
</evidence>
<dbReference type="EMBL" id="JQDR03011902">
    <property type="protein sequence ID" value="KAA0192041.1"/>
    <property type="molecule type" value="Genomic_DNA"/>
</dbReference>
<protein>
    <submittedName>
        <fullName evidence="11">Cadual</fullName>
    </submittedName>
</protein>
<feature type="domain" description="Homeobox" evidence="10">
    <location>
        <begin position="15"/>
        <end position="75"/>
    </location>
</feature>
<dbReference type="GO" id="GO:0005634">
    <property type="term" value="C:nucleus"/>
    <property type="evidence" value="ECO:0007669"/>
    <property type="project" value="UniProtKB-SubCell"/>
</dbReference>
<dbReference type="PANTHER" id="PTHR24332">
    <property type="entry name" value="HOMEOBOX PROTEIN CDX"/>
    <property type="match status" value="1"/>
</dbReference>
<feature type="DNA-binding region" description="Homeobox" evidence="7">
    <location>
        <begin position="17"/>
        <end position="76"/>
    </location>
</feature>
<evidence type="ECO:0000259" key="10">
    <source>
        <dbReference type="PROSITE" id="PS50071"/>
    </source>
</evidence>
<evidence type="ECO:0000256" key="8">
    <source>
        <dbReference type="RuleBase" id="RU000682"/>
    </source>
</evidence>
<keyword evidence="5 7" id="KW-0371">Homeobox</keyword>
<proteinExistence type="inferred from homology"/>
<evidence type="ECO:0000256" key="5">
    <source>
        <dbReference type="ARBA" id="ARBA00023155"/>
    </source>
</evidence>